<accession>A0A382PFJ1</accession>
<organism evidence="1">
    <name type="scientific">marine metagenome</name>
    <dbReference type="NCBI Taxonomy" id="408172"/>
    <lineage>
        <taxon>unclassified sequences</taxon>
        <taxon>metagenomes</taxon>
        <taxon>ecological metagenomes</taxon>
    </lineage>
</organism>
<sequence>VQALGQLLGGRIGAKLAEGLPSLNPRRQQTDYALVLLAQQLRPPLCRAAPTRPPYSTPYIICYLFAPQTLLQWLPMISILPILSYNQCIFSEKIMHFTHFKKNIQLIVLYEFI</sequence>
<name>A0A382PFJ1_9ZZZZ</name>
<dbReference type="EMBL" id="UINC01106193">
    <property type="protein sequence ID" value="SVC70681.1"/>
    <property type="molecule type" value="Genomic_DNA"/>
</dbReference>
<proteinExistence type="predicted"/>
<reference evidence="1" key="1">
    <citation type="submission" date="2018-05" db="EMBL/GenBank/DDBJ databases">
        <authorList>
            <person name="Lanie J.A."/>
            <person name="Ng W.-L."/>
            <person name="Kazmierczak K.M."/>
            <person name="Andrzejewski T.M."/>
            <person name="Davidsen T.M."/>
            <person name="Wayne K.J."/>
            <person name="Tettelin H."/>
            <person name="Glass J.I."/>
            <person name="Rusch D."/>
            <person name="Podicherti R."/>
            <person name="Tsui H.-C.T."/>
            <person name="Winkler M.E."/>
        </authorList>
    </citation>
    <scope>NUCLEOTIDE SEQUENCE</scope>
</reference>
<gene>
    <name evidence="1" type="ORF">METZ01_LOCUS323535</name>
</gene>
<feature type="non-terminal residue" evidence="1">
    <location>
        <position position="1"/>
    </location>
</feature>
<evidence type="ECO:0000313" key="1">
    <source>
        <dbReference type="EMBL" id="SVC70681.1"/>
    </source>
</evidence>
<protein>
    <submittedName>
        <fullName evidence="1">Uncharacterized protein</fullName>
    </submittedName>
</protein>
<dbReference type="AlphaFoldDB" id="A0A382PFJ1"/>